<comment type="cofactor">
    <cofactor evidence="1">
        <name>FAD</name>
        <dbReference type="ChEBI" id="CHEBI:57692"/>
    </cofactor>
</comment>
<evidence type="ECO:0000313" key="7">
    <source>
        <dbReference type="Proteomes" id="UP000006447"/>
    </source>
</evidence>
<dbReference type="Gene3D" id="3.50.50.60">
    <property type="entry name" value="FAD/NAD(P)-binding domain"/>
    <property type="match status" value="1"/>
</dbReference>
<dbReference type="PATRIC" id="fig|1165867.3.peg.7069"/>
<dbReference type="AlphaFoldDB" id="I0WA98"/>
<dbReference type="RefSeq" id="WP_007301000.1">
    <property type="nucleotide sequence ID" value="NZ_AJJH01000171.1"/>
</dbReference>
<protein>
    <submittedName>
        <fullName evidence="6">Succinate dehydrogenase</fullName>
    </submittedName>
</protein>
<dbReference type="Pfam" id="PF00890">
    <property type="entry name" value="FAD_binding_2"/>
    <property type="match status" value="1"/>
</dbReference>
<evidence type="ECO:0000313" key="6">
    <source>
        <dbReference type="EMBL" id="EID73314.1"/>
    </source>
</evidence>
<keyword evidence="3" id="KW-0274">FAD</keyword>
<keyword evidence="4" id="KW-0560">Oxidoreductase</keyword>
<gene>
    <name evidence="6" type="ORF">W59_34483</name>
</gene>
<sequence length="447" mass="47591">MPRIDTDLLVIGAGMAGLTAAARAVAGGRSVVVVEKSATIGGSAQFAGYAWTAPSHEVMDEVNPNGDPALRRALVDRFSDGISWIRSLGIECADAVTVLRYGTGHQFDTNRYIDECRRRIRGHGGELHTSAETLSLLTRGGEVVGARVRLSTGEECEIRSHATILATGGFQANPELSGEHIHPAATEMQLRSNPTSAGDGLRLAEAVGAASGTDRSGFYGHLIPAGVRFRDAADFVALSLYYSEHALLFNLDNRRFTDETVGDHLTTMDLLEQPESRGLLVADARVYREWITGSYVEGAAAIDKFDLAQRRGGRCGIAESLDEFAYLPEEWGYNGAAIADQIRALNAAGPDAHPPRRYDLKPLDEGPYYLVEACPALTFPFHGIRIDEHGRVLDATGGTISGLFAAGSDTGGLYNRAYTGGIAPALVFGLAAADRAVADLTAPVSTC</sequence>
<dbReference type="PANTHER" id="PTHR43400:SF7">
    <property type="entry name" value="FAD-DEPENDENT OXIDOREDUCTASE 2 FAD BINDING DOMAIN-CONTAINING PROTEIN"/>
    <property type="match status" value="1"/>
</dbReference>
<dbReference type="PRINTS" id="PR00411">
    <property type="entry name" value="PNDRDTASEI"/>
</dbReference>
<dbReference type="Gene3D" id="3.90.700.10">
    <property type="entry name" value="Succinate dehydrogenase/fumarate reductase flavoprotein, catalytic domain"/>
    <property type="match status" value="1"/>
</dbReference>
<evidence type="ECO:0000256" key="3">
    <source>
        <dbReference type="ARBA" id="ARBA00022827"/>
    </source>
</evidence>
<organism evidence="6 7">
    <name type="scientific">Rhodococcus opacus RKJ300 = JCM 13270</name>
    <dbReference type="NCBI Taxonomy" id="1165867"/>
    <lineage>
        <taxon>Bacteria</taxon>
        <taxon>Bacillati</taxon>
        <taxon>Actinomycetota</taxon>
        <taxon>Actinomycetes</taxon>
        <taxon>Mycobacteriales</taxon>
        <taxon>Nocardiaceae</taxon>
        <taxon>Rhodococcus</taxon>
    </lineage>
</organism>
<dbReference type="InterPro" id="IPR036188">
    <property type="entry name" value="FAD/NAD-bd_sf"/>
</dbReference>
<dbReference type="InterPro" id="IPR003953">
    <property type="entry name" value="FAD-dep_OxRdtase_2_FAD-bd"/>
</dbReference>
<evidence type="ECO:0000256" key="1">
    <source>
        <dbReference type="ARBA" id="ARBA00001974"/>
    </source>
</evidence>
<dbReference type="EMBL" id="AJJH01000171">
    <property type="protein sequence ID" value="EID73314.1"/>
    <property type="molecule type" value="Genomic_DNA"/>
</dbReference>
<feature type="domain" description="FAD-dependent oxidoreductase 2 FAD-binding" evidence="5">
    <location>
        <begin position="7"/>
        <end position="421"/>
    </location>
</feature>
<accession>I0WA98</accession>
<dbReference type="SUPFAM" id="SSF56425">
    <property type="entry name" value="Succinate dehydrogenase/fumarate reductase flavoprotein, catalytic domain"/>
    <property type="match status" value="1"/>
</dbReference>
<comment type="caution">
    <text evidence="6">The sequence shown here is derived from an EMBL/GenBank/DDBJ whole genome shotgun (WGS) entry which is preliminary data.</text>
</comment>
<dbReference type="InterPro" id="IPR027477">
    <property type="entry name" value="Succ_DH/fumarate_Rdtase_cat_sf"/>
</dbReference>
<dbReference type="InterPro" id="IPR050315">
    <property type="entry name" value="FAD-oxidoreductase_2"/>
</dbReference>
<dbReference type="GO" id="GO:0033765">
    <property type="term" value="F:steroid dehydrogenase activity, acting on the CH-CH group of donors"/>
    <property type="evidence" value="ECO:0007669"/>
    <property type="project" value="UniProtKB-ARBA"/>
</dbReference>
<keyword evidence="2" id="KW-0285">Flavoprotein</keyword>
<dbReference type="SUPFAM" id="SSF51905">
    <property type="entry name" value="FAD/NAD(P)-binding domain"/>
    <property type="match status" value="1"/>
</dbReference>
<proteinExistence type="predicted"/>
<evidence type="ECO:0000256" key="4">
    <source>
        <dbReference type="ARBA" id="ARBA00023002"/>
    </source>
</evidence>
<name>I0WA98_RHOOP</name>
<evidence type="ECO:0000256" key="2">
    <source>
        <dbReference type="ARBA" id="ARBA00022630"/>
    </source>
</evidence>
<dbReference type="PANTHER" id="PTHR43400">
    <property type="entry name" value="FUMARATE REDUCTASE"/>
    <property type="match status" value="1"/>
</dbReference>
<reference evidence="6 7" key="1">
    <citation type="journal article" date="2012" name="J. Bacteriol.">
        <title>Draft genome sequence of the nitrophenol-degrading actinomycete Rhodococcus imtechensis RKJ300.</title>
        <authorList>
            <person name="Vikram S."/>
            <person name="Kumar S."/>
            <person name="Subramanian S."/>
            <person name="Raghava G.P."/>
        </authorList>
    </citation>
    <scope>NUCLEOTIDE SEQUENCE [LARGE SCALE GENOMIC DNA]</scope>
    <source>
        <strain evidence="6 7">RKJ300</strain>
    </source>
</reference>
<dbReference type="Proteomes" id="UP000006447">
    <property type="component" value="Unassembled WGS sequence"/>
</dbReference>
<evidence type="ECO:0000259" key="5">
    <source>
        <dbReference type="Pfam" id="PF00890"/>
    </source>
</evidence>